<keyword evidence="3" id="KW-1185">Reference proteome</keyword>
<dbReference type="AlphaFoldDB" id="A0A4Y3QR78"/>
<reference evidence="2 3" key="1">
    <citation type="submission" date="2019-06" db="EMBL/GenBank/DDBJ databases">
        <title>Whole genome shotgun sequence of Streptomyces cacaoi subsp. cacaoi NBRC 12748.</title>
        <authorList>
            <person name="Hosoyama A."/>
            <person name="Uohara A."/>
            <person name="Ohji S."/>
            <person name="Ichikawa N."/>
        </authorList>
    </citation>
    <scope>NUCLEOTIDE SEQUENCE [LARGE SCALE GENOMIC DNA]</scope>
    <source>
        <strain evidence="2 3">NBRC 12748</strain>
    </source>
</reference>
<sequence length="276" mass="29621">MSDGDARSRISSFATPDGRLAYLDEGSGPPLVLLHAGFADHGMWDAQRAAFASRYRVITPDARGHGESANATRPFRATDDLAALLRHLDLPSAVLAGVSMGGATAVDTALEHPELVRAVVVTGVGTSEPTFEDPWNLAAFAEQQRALAAGDAERWLAVHLRFAAGPHRETADVDPEVLRRLREMTQRTIAKHTAGEPDHRVPVEDTWKRAADITVPVLAIDGALDTSDHLAMSARLVRTVADGRAATVENAGHFPNMERPDTYNSLLGDFLAGLTP</sequence>
<accession>A0A4Y3QR78</accession>
<protein>
    <submittedName>
        <fullName evidence="2">Hydrolase</fullName>
    </submittedName>
</protein>
<dbReference type="InterPro" id="IPR029058">
    <property type="entry name" value="AB_hydrolase_fold"/>
</dbReference>
<dbReference type="InterPro" id="IPR000639">
    <property type="entry name" value="Epox_hydrolase-like"/>
</dbReference>
<dbReference type="PRINTS" id="PR00412">
    <property type="entry name" value="EPOXHYDRLASE"/>
</dbReference>
<dbReference type="InterPro" id="IPR050228">
    <property type="entry name" value="Carboxylesterase_BioH"/>
</dbReference>
<feature type="domain" description="AB hydrolase-1" evidence="1">
    <location>
        <begin position="29"/>
        <end position="260"/>
    </location>
</feature>
<keyword evidence="2" id="KW-0378">Hydrolase</keyword>
<evidence type="ECO:0000313" key="2">
    <source>
        <dbReference type="EMBL" id="GEB47805.1"/>
    </source>
</evidence>
<dbReference type="EMBL" id="BJMM01000002">
    <property type="protein sequence ID" value="GEB47805.1"/>
    <property type="molecule type" value="Genomic_DNA"/>
</dbReference>
<dbReference type="Gene3D" id="3.40.50.1820">
    <property type="entry name" value="alpha/beta hydrolase"/>
    <property type="match status" value="1"/>
</dbReference>
<dbReference type="OrthoDB" id="495620at2"/>
<dbReference type="InterPro" id="IPR000073">
    <property type="entry name" value="AB_hydrolase_1"/>
</dbReference>
<organism evidence="2 3">
    <name type="scientific">Streptomyces cacaoi</name>
    <dbReference type="NCBI Taxonomy" id="1898"/>
    <lineage>
        <taxon>Bacteria</taxon>
        <taxon>Bacillati</taxon>
        <taxon>Actinomycetota</taxon>
        <taxon>Actinomycetes</taxon>
        <taxon>Kitasatosporales</taxon>
        <taxon>Streptomycetaceae</taxon>
        <taxon>Streptomyces</taxon>
    </lineage>
</organism>
<comment type="caution">
    <text evidence="2">The sequence shown here is derived from an EMBL/GenBank/DDBJ whole genome shotgun (WGS) entry which is preliminary data.</text>
</comment>
<evidence type="ECO:0000313" key="3">
    <source>
        <dbReference type="Proteomes" id="UP000319210"/>
    </source>
</evidence>
<dbReference type="RefSeq" id="WP_086818156.1">
    <property type="nucleotide sequence ID" value="NZ_BJMM01000002.1"/>
</dbReference>
<dbReference type="Proteomes" id="UP000319210">
    <property type="component" value="Unassembled WGS sequence"/>
</dbReference>
<dbReference type="PRINTS" id="PR00111">
    <property type="entry name" value="ABHYDROLASE"/>
</dbReference>
<evidence type="ECO:0000259" key="1">
    <source>
        <dbReference type="Pfam" id="PF00561"/>
    </source>
</evidence>
<dbReference type="PANTHER" id="PTHR43194:SF2">
    <property type="entry name" value="PEROXISOMAL MEMBRANE PROTEIN LPX1"/>
    <property type="match status" value="1"/>
</dbReference>
<dbReference type="Pfam" id="PF00561">
    <property type="entry name" value="Abhydrolase_1"/>
    <property type="match status" value="1"/>
</dbReference>
<dbReference type="PANTHER" id="PTHR43194">
    <property type="entry name" value="HYDROLASE ALPHA/BETA FOLD FAMILY"/>
    <property type="match status" value="1"/>
</dbReference>
<dbReference type="GO" id="GO:0016787">
    <property type="term" value="F:hydrolase activity"/>
    <property type="evidence" value="ECO:0007669"/>
    <property type="project" value="UniProtKB-KW"/>
</dbReference>
<proteinExistence type="predicted"/>
<gene>
    <name evidence="2" type="ORF">SCA03_03560</name>
</gene>
<name>A0A4Y3QR78_STRCI</name>
<dbReference type="SUPFAM" id="SSF53474">
    <property type="entry name" value="alpha/beta-Hydrolases"/>
    <property type="match status" value="1"/>
</dbReference>